<accession>A0A291IRS8</accession>
<organism evidence="1 2">
    <name type="scientific">Mesoplasma lactucae ATCC 49193</name>
    <dbReference type="NCBI Taxonomy" id="81460"/>
    <lineage>
        <taxon>Bacteria</taxon>
        <taxon>Bacillati</taxon>
        <taxon>Mycoplasmatota</taxon>
        <taxon>Mollicutes</taxon>
        <taxon>Entomoplasmatales</taxon>
        <taxon>Entomoplasmataceae</taxon>
        <taxon>Mesoplasma</taxon>
    </lineage>
</organism>
<dbReference type="AlphaFoldDB" id="A0A291IRS8"/>
<dbReference type="EMBL" id="CP023668">
    <property type="protein sequence ID" value="ATG97416.1"/>
    <property type="molecule type" value="Genomic_DNA"/>
</dbReference>
<dbReference type="KEGG" id="mlac:CP520_01415"/>
<evidence type="ECO:0000313" key="2">
    <source>
        <dbReference type="Proteomes" id="UP000232227"/>
    </source>
</evidence>
<keyword evidence="2" id="KW-1185">Reference proteome</keyword>
<dbReference type="RefSeq" id="WP_096862704.1">
    <property type="nucleotide sequence ID" value="NZ_CP023668.1"/>
</dbReference>
<name>A0A291IRS8_9MOLU</name>
<gene>
    <name evidence="1" type="ORF">CP520_01415</name>
</gene>
<dbReference type="Proteomes" id="UP000232227">
    <property type="component" value="Chromosome"/>
</dbReference>
<sequence length="442" mass="51173">MSKIREEIIDNLTPSLQERINEDVLVRGMSAREAMDDIVSFTIDFDHRMKKITYNYAKYLEHLKKHEKSFDRAFEKFIDKMEERFSEDVEEDTKIIAKEAEKTIKKEEKVEQTIQDDLASRAKDRQKYDEIISLLQRDAGIISDVETMTGDENDEDEVTINAGITFDPNETADEETINALPALFNDDDFTNVIKTPKKERVEGQDVTVGDVLTEVIRVVNDLKDSTHIRNLYNDNAEDEIKGMLRSINAALNQFQDAYDEVSEKLSDVTDRLDIIETRTYKEITEQVRKNMQKSPDEFSRNLDINDAKNIIINEEDTLTDDSQLTDFDDEVDTLRDDEDIDLGAVENGAPTTAIYDEEGERDLTDFEPTQDVTQSDVQIGDIVAYENSEWEVIDIVEMYNARTNEFAHRLKVRSLNDSEQEKWIDREDIEDVDDTFDESDED</sequence>
<evidence type="ECO:0000313" key="1">
    <source>
        <dbReference type="EMBL" id="ATG97416.1"/>
    </source>
</evidence>
<proteinExistence type="predicted"/>
<reference evidence="1 2" key="1">
    <citation type="submission" date="2017-09" db="EMBL/GenBank/DDBJ databases">
        <title>SPAdes assembly of the Mesoplasma lactucae genome.</title>
        <authorList>
            <person name="Knight T.F."/>
            <person name="Rubinstein R."/>
            <person name="Citino T."/>
        </authorList>
    </citation>
    <scope>NUCLEOTIDE SEQUENCE [LARGE SCALE GENOMIC DNA]</scope>
    <source>
        <strain evidence="1 2">831-C4</strain>
    </source>
</reference>
<protein>
    <submittedName>
        <fullName evidence="1">Uncharacterized protein</fullName>
    </submittedName>
</protein>
<dbReference type="Gene3D" id="1.20.5.300">
    <property type="match status" value="1"/>
</dbReference>